<dbReference type="InterPro" id="IPR046885">
    <property type="entry name" value="MnmA-like_C"/>
</dbReference>
<dbReference type="CDD" id="cd01998">
    <property type="entry name" value="MnmA_TRMU-like"/>
    <property type="match status" value="1"/>
</dbReference>
<keyword evidence="5" id="KW-0808">Transferase</keyword>
<evidence type="ECO:0000259" key="12">
    <source>
        <dbReference type="Pfam" id="PF20258"/>
    </source>
</evidence>
<evidence type="ECO:0000256" key="6">
    <source>
        <dbReference type="ARBA" id="ARBA00022694"/>
    </source>
</evidence>
<evidence type="ECO:0000256" key="4">
    <source>
        <dbReference type="ARBA" id="ARBA00022555"/>
    </source>
</evidence>
<dbReference type="FunFam" id="2.30.30.280:FF:000001">
    <property type="entry name" value="tRNA-specific 2-thiouridylase MnmA"/>
    <property type="match status" value="1"/>
</dbReference>
<dbReference type="NCBIfam" id="TIGR00420">
    <property type="entry name" value="trmU"/>
    <property type="match status" value="1"/>
</dbReference>
<dbReference type="Pfam" id="PF20259">
    <property type="entry name" value="tRNA_Me_trans_M"/>
    <property type="match status" value="1"/>
</dbReference>
<dbReference type="GO" id="GO:0005524">
    <property type="term" value="F:ATP binding"/>
    <property type="evidence" value="ECO:0007669"/>
    <property type="project" value="UniProtKB-KW"/>
</dbReference>
<dbReference type="GO" id="GO:0000049">
    <property type="term" value="F:tRNA binding"/>
    <property type="evidence" value="ECO:0007669"/>
    <property type="project" value="UniProtKB-KW"/>
</dbReference>
<reference evidence="14" key="2">
    <citation type="submission" date="2024-08" db="UniProtKB">
        <authorList>
            <consortium name="EnsemblMetazoa"/>
        </authorList>
    </citation>
    <scope>IDENTIFICATION</scope>
</reference>
<keyword evidence="15" id="KW-1185">Reference proteome</keyword>
<keyword evidence="6" id="KW-0819">tRNA processing</keyword>
<evidence type="ECO:0000256" key="7">
    <source>
        <dbReference type="ARBA" id="ARBA00022741"/>
    </source>
</evidence>
<feature type="domain" description="tRNA-specific 2-thiouridylase MnmA-like C-terminal" evidence="12">
    <location>
        <begin position="258"/>
        <end position="334"/>
    </location>
</feature>
<reference evidence="15" key="1">
    <citation type="journal article" date="2013" name="Genome Biol.">
        <title>Draft genome of the mountain pine beetle, Dendroctonus ponderosae Hopkins, a major forest pest.</title>
        <authorList>
            <person name="Keeling C.I."/>
            <person name="Yuen M.M."/>
            <person name="Liao N.Y."/>
            <person name="Docking T.R."/>
            <person name="Chan S.K."/>
            <person name="Taylor G.A."/>
            <person name="Palmquist D.L."/>
            <person name="Jackman S.D."/>
            <person name="Nguyen A."/>
            <person name="Li M."/>
            <person name="Henderson H."/>
            <person name="Janes J.K."/>
            <person name="Zhao Y."/>
            <person name="Pandoh P."/>
            <person name="Moore R."/>
            <person name="Sperling F.A."/>
            <person name="Huber D.P."/>
            <person name="Birol I."/>
            <person name="Jones S.J."/>
            <person name="Bohlmann J."/>
        </authorList>
    </citation>
    <scope>NUCLEOTIDE SEQUENCE</scope>
</reference>
<dbReference type="PANTHER" id="PTHR11933">
    <property type="entry name" value="TRNA 5-METHYLAMINOMETHYL-2-THIOURIDYLATE -METHYLTRANSFERASE"/>
    <property type="match status" value="1"/>
</dbReference>
<protein>
    <recommendedName>
        <fullName evidence="3">tRNA-5-taurinomethyluridine 2-sulfurtransferase</fullName>
        <ecNumber evidence="3">2.8.1.14</ecNumber>
    </recommendedName>
</protein>
<dbReference type="PANTHER" id="PTHR11933:SF5">
    <property type="entry name" value="MITOCHONDRIAL TRNA-SPECIFIC 2-THIOURIDYLASE 1"/>
    <property type="match status" value="1"/>
</dbReference>
<keyword evidence="8" id="KW-0067">ATP-binding</keyword>
<comment type="function">
    <text evidence="1">Catalyzes the 2-thiolation of uridine at the wobble position (U34) of mitochondrial tRNA(Lys), tRNA(Glu) and tRNA(Gln). Required for the formation of 5-taurinomethyl-2-thiouridine (tm5s2U) of mitochondrial tRNA(Lys), tRNA(Glu), and tRNA(Gln) at the wobble position. ATP is required to activate the C2 atom of the wobble base.</text>
</comment>
<keyword evidence="7" id="KW-0547">Nucleotide-binding</keyword>
<dbReference type="Proteomes" id="UP000019118">
    <property type="component" value="Unassembled WGS sequence"/>
</dbReference>
<feature type="domain" description="tRNA-specific 2-thiouridylase MnmA-like central" evidence="13">
    <location>
        <begin position="183"/>
        <end position="246"/>
    </location>
</feature>
<dbReference type="Gene3D" id="2.30.30.280">
    <property type="entry name" value="Adenine nucleotide alpha hydrolases-like domains"/>
    <property type="match status" value="1"/>
</dbReference>
<evidence type="ECO:0000313" key="15">
    <source>
        <dbReference type="Proteomes" id="UP000019118"/>
    </source>
</evidence>
<evidence type="ECO:0000256" key="3">
    <source>
        <dbReference type="ARBA" id="ARBA00011953"/>
    </source>
</evidence>
<keyword evidence="4" id="KW-0820">tRNA-binding</keyword>
<dbReference type="InterPro" id="IPR023382">
    <property type="entry name" value="MnmA-like_central_sf"/>
</dbReference>
<evidence type="ECO:0000256" key="2">
    <source>
        <dbReference type="ARBA" id="ARBA00006191"/>
    </source>
</evidence>
<dbReference type="InterPro" id="IPR014729">
    <property type="entry name" value="Rossmann-like_a/b/a_fold"/>
</dbReference>
<evidence type="ECO:0000256" key="5">
    <source>
        <dbReference type="ARBA" id="ARBA00022679"/>
    </source>
</evidence>
<keyword evidence="9" id="KW-0694">RNA-binding</keyword>
<evidence type="ECO:0000259" key="13">
    <source>
        <dbReference type="Pfam" id="PF20259"/>
    </source>
</evidence>
<accession>A0AAR5PUP4</accession>
<proteinExistence type="inferred from homology"/>
<evidence type="ECO:0000313" key="14">
    <source>
        <dbReference type="EnsemblMetazoa" id="XP_019764652.1"/>
    </source>
</evidence>
<dbReference type="AlphaFoldDB" id="A0AAR5PUP4"/>
<dbReference type="InterPro" id="IPR046884">
    <property type="entry name" value="MnmA-like_central"/>
</dbReference>
<dbReference type="GO" id="GO:0005739">
    <property type="term" value="C:mitochondrion"/>
    <property type="evidence" value="ECO:0007669"/>
    <property type="project" value="TreeGrafter"/>
</dbReference>
<organism evidence="14 15">
    <name type="scientific">Dendroctonus ponderosae</name>
    <name type="common">Mountain pine beetle</name>
    <dbReference type="NCBI Taxonomy" id="77166"/>
    <lineage>
        <taxon>Eukaryota</taxon>
        <taxon>Metazoa</taxon>
        <taxon>Ecdysozoa</taxon>
        <taxon>Arthropoda</taxon>
        <taxon>Hexapoda</taxon>
        <taxon>Insecta</taxon>
        <taxon>Pterygota</taxon>
        <taxon>Neoptera</taxon>
        <taxon>Endopterygota</taxon>
        <taxon>Coleoptera</taxon>
        <taxon>Polyphaga</taxon>
        <taxon>Cucujiformia</taxon>
        <taxon>Curculionidae</taxon>
        <taxon>Scolytinae</taxon>
        <taxon>Dendroctonus</taxon>
    </lineage>
</organism>
<comment type="catalytic activity">
    <reaction evidence="11">
        <text>5-taurinomethyluridine(34) in tRNA + S-sulfanyl-L-cysteinyl-[protein] + AH2 + ATP = 5-taurinomethyl-2-thiouridine(34) in tRNA + L-cysteinyl-[protein] + A + AMP + diphosphate + H(+)</text>
        <dbReference type="Rhea" id="RHEA:47040"/>
        <dbReference type="Rhea" id="RHEA-COMP:10131"/>
        <dbReference type="Rhea" id="RHEA-COMP:11726"/>
        <dbReference type="Rhea" id="RHEA-COMP:11732"/>
        <dbReference type="Rhea" id="RHEA-COMP:11733"/>
        <dbReference type="ChEBI" id="CHEBI:13193"/>
        <dbReference type="ChEBI" id="CHEBI:15378"/>
        <dbReference type="ChEBI" id="CHEBI:17499"/>
        <dbReference type="ChEBI" id="CHEBI:29950"/>
        <dbReference type="ChEBI" id="CHEBI:30616"/>
        <dbReference type="ChEBI" id="CHEBI:33019"/>
        <dbReference type="ChEBI" id="CHEBI:61963"/>
        <dbReference type="ChEBI" id="CHEBI:87171"/>
        <dbReference type="ChEBI" id="CHEBI:87172"/>
        <dbReference type="ChEBI" id="CHEBI:456215"/>
        <dbReference type="EC" id="2.8.1.14"/>
    </reaction>
</comment>
<name>A0AAR5PUP4_DENPD</name>
<dbReference type="EC" id="2.8.1.14" evidence="3"/>
<dbReference type="Gene3D" id="2.40.30.10">
    <property type="entry name" value="Translation factors"/>
    <property type="match status" value="1"/>
</dbReference>
<evidence type="ECO:0000256" key="1">
    <source>
        <dbReference type="ARBA" id="ARBA00003986"/>
    </source>
</evidence>
<evidence type="ECO:0000256" key="10">
    <source>
        <dbReference type="ARBA" id="ARBA00023157"/>
    </source>
</evidence>
<evidence type="ECO:0000256" key="9">
    <source>
        <dbReference type="ARBA" id="ARBA00022884"/>
    </source>
</evidence>
<dbReference type="GO" id="GO:0061708">
    <property type="term" value="F:tRNA-5-taurinomethyluridine 2-sulfurtransferase"/>
    <property type="evidence" value="ECO:0007669"/>
    <property type="project" value="UniProtKB-EC"/>
</dbReference>
<evidence type="ECO:0000256" key="8">
    <source>
        <dbReference type="ARBA" id="ARBA00022840"/>
    </source>
</evidence>
<sequence>MFKRVVLGISGGVDSAVAALMLKRKGFDVQGVFMRNWDIADETEYWNEVFSNLVKDYETGLTPNPDILCNRHVKFKYFYNYAMDQLNADAIATGHYAKTSFGPYLDQFKTNESVRLLMAEDPVKDQTFFLCQIEQEALRRTMFPLGGLAKWEVKQLAVENSLEKFAIKRESMGICFIGSRNFQDFIKEYIPDKPGQFVDLDTAEIVGEHTGIHKWTLGQRSRLESLPEPFFICGKNVENNIIYVVQGTNHPSLYSTLCSTSDAHWIHSEPQELQNNKVLNCDFKFQHTQNRVKCKLCKLSTGLVVKLETPLRALTPGQYAVFYNGQECLGSARIVNVGPSNFILNYPLEVRSNDTENCIEKSHKFVRNRRKVGNKIASSS</sequence>
<dbReference type="Pfam" id="PF20258">
    <property type="entry name" value="tRNA_Me_trans_C"/>
    <property type="match status" value="1"/>
</dbReference>
<dbReference type="NCBIfam" id="NF001138">
    <property type="entry name" value="PRK00143.1"/>
    <property type="match status" value="1"/>
</dbReference>
<dbReference type="GO" id="GO:0002143">
    <property type="term" value="P:tRNA wobble position uridine thiolation"/>
    <property type="evidence" value="ECO:0007669"/>
    <property type="project" value="TreeGrafter"/>
</dbReference>
<dbReference type="InterPro" id="IPR004506">
    <property type="entry name" value="MnmA-like"/>
</dbReference>
<dbReference type="Pfam" id="PF03054">
    <property type="entry name" value="tRNA_Me_trans"/>
    <property type="match status" value="2"/>
</dbReference>
<keyword evidence="10" id="KW-1015">Disulfide bond</keyword>
<dbReference type="SUPFAM" id="SSF52402">
    <property type="entry name" value="Adenine nucleotide alpha hydrolases-like"/>
    <property type="match status" value="1"/>
</dbReference>
<dbReference type="Gene3D" id="3.40.50.620">
    <property type="entry name" value="HUPs"/>
    <property type="match status" value="2"/>
</dbReference>
<gene>
    <name evidence="14" type="primary">109540654</name>
</gene>
<dbReference type="EnsemblMetazoa" id="XM_019909093.1">
    <property type="protein sequence ID" value="XP_019764652.1"/>
    <property type="gene ID" value="LOC109540654"/>
</dbReference>
<comment type="similarity">
    <text evidence="2">Belongs to the MnmA/TRMU family.</text>
</comment>
<evidence type="ECO:0000256" key="11">
    <source>
        <dbReference type="ARBA" id="ARBA00049564"/>
    </source>
</evidence>